<dbReference type="Proteomes" id="UP000305848">
    <property type="component" value="Unassembled WGS sequence"/>
</dbReference>
<evidence type="ECO:0000259" key="1">
    <source>
        <dbReference type="PROSITE" id="PS50930"/>
    </source>
</evidence>
<name>A0A4U3KVK4_9BACT</name>
<dbReference type="OrthoDB" id="735914at2"/>
<dbReference type="SMART" id="SM00850">
    <property type="entry name" value="LytTR"/>
    <property type="match status" value="1"/>
</dbReference>
<dbReference type="AlphaFoldDB" id="A0A4U3KVK4"/>
<protein>
    <submittedName>
        <fullName evidence="2">LytTR family transcriptional regulator</fullName>
    </submittedName>
</protein>
<dbReference type="PANTHER" id="PTHR37299:SF1">
    <property type="entry name" value="STAGE 0 SPORULATION PROTEIN A HOMOLOG"/>
    <property type="match status" value="1"/>
</dbReference>
<organism evidence="2 3">
    <name type="scientific">Ilyomonas limi</name>
    <dbReference type="NCBI Taxonomy" id="2575867"/>
    <lineage>
        <taxon>Bacteria</taxon>
        <taxon>Pseudomonadati</taxon>
        <taxon>Bacteroidota</taxon>
        <taxon>Chitinophagia</taxon>
        <taxon>Chitinophagales</taxon>
        <taxon>Chitinophagaceae</taxon>
        <taxon>Ilyomonas</taxon>
    </lineage>
</organism>
<reference evidence="2 3" key="1">
    <citation type="submission" date="2019-05" db="EMBL/GenBank/DDBJ databases">
        <title>Panacibacter sp. strain 17mud1-8 Genome sequencing and assembly.</title>
        <authorList>
            <person name="Chhetri G."/>
        </authorList>
    </citation>
    <scope>NUCLEOTIDE SEQUENCE [LARGE SCALE GENOMIC DNA]</scope>
    <source>
        <strain evidence="2 3">17mud1-8</strain>
    </source>
</reference>
<keyword evidence="3" id="KW-1185">Reference proteome</keyword>
<proteinExistence type="predicted"/>
<evidence type="ECO:0000313" key="3">
    <source>
        <dbReference type="Proteomes" id="UP000305848"/>
    </source>
</evidence>
<dbReference type="GO" id="GO:0000156">
    <property type="term" value="F:phosphorelay response regulator activity"/>
    <property type="evidence" value="ECO:0007669"/>
    <property type="project" value="InterPro"/>
</dbReference>
<evidence type="ECO:0000313" key="2">
    <source>
        <dbReference type="EMBL" id="TKK66372.1"/>
    </source>
</evidence>
<dbReference type="EMBL" id="SZQL01000015">
    <property type="protein sequence ID" value="TKK66372.1"/>
    <property type="molecule type" value="Genomic_DNA"/>
</dbReference>
<feature type="domain" description="HTH LytTR-type" evidence="1">
    <location>
        <begin position="17"/>
        <end position="90"/>
    </location>
</feature>
<dbReference type="PANTHER" id="PTHR37299">
    <property type="entry name" value="TRANSCRIPTIONAL REGULATOR-RELATED"/>
    <property type="match status" value="1"/>
</dbReference>
<dbReference type="GO" id="GO:0003677">
    <property type="term" value="F:DNA binding"/>
    <property type="evidence" value="ECO:0007669"/>
    <property type="project" value="InterPro"/>
</dbReference>
<dbReference type="InterPro" id="IPR007492">
    <property type="entry name" value="LytTR_DNA-bd_dom"/>
</dbReference>
<accession>A0A4U3KVK4</accession>
<dbReference type="InterPro" id="IPR046947">
    <property type="entry name" value="LytR-like"/>
</dbReference>
<dbReference type="RefSeq" id="WP_137263104.1">
    <property type="nucleotide sequence ID" value="NZ_SZQL01000015.1"/>
</dbReference>
<dbReference type="Gene3D" id="2.40.50.1020">
    <property type="entry name" value="LytTr DNA-binding domain"/>
    <property type="match status" value="1"/>
</dbReference>
<sequence length="126" mass="14967">MMTTLMNEKDTKKRTRILVKKGVEYILLKLEDVVFFYTEEKLVFAIDKMKQKYVVDKNLSMLEAGLDNTVFFRANRKYIVNINFVKGYKPYQKVKLIVDMTLPDLNHSIIVSQETAPYFRKWIAEM</sequence>
<gene>
    <name evidence="2" type="ORF">FC093_17495</name>
</gene>
<dbReference type="PROSITE" id="PS50930">
    <property type="entry name" value="HTH_LYTTR"/>
    <property type="match status" value="1"/>
</dbReference>
<dbReference type="Pfam" id="PF04397">
    <property type="entry name" value="LytTR"/>
    <property type="match status" value="1"/>
</dbReference>
<comment type="caution">
    <text evidence="2">The sequence shown here is derived from an EMBL/GenBank/DDBJ whole genome shotgun (WGS) entry which is preliminary data.</text>
</comment>